<dbReference type="InterPro" id="IPR027417">
    <property type="entry name" value="P-loop_NTPase"/>
</dbReference>
<evidence type="ECO:0000313" key="2">
    <source>
        <dbReference type="EMBL" id="KAF3500619.1"/>
    </source>
</evidence>
<accession>A0A8S9NHW8</accession>
<reference evidence="2" key="1">
    <citation type="submission" date="2019-12" db="EMBL/GenBank/DDBJ databases">
        <title>Genome sequencing and annotation of Brassica cretica.</title>
        <authorList>
            <person name="Studholme D.J."/>
            <person name="Sarris P."/>
        </authorList>
    </citation>
    <scope>NUCLEOTIDE SEQUENCE</scope>
    <source>
        <strain evidence="2">PFS-109/04</strain>
        <tissue evidence="2">Leaf</tissue>
    </source>
</reference>
<dbReference type="InterPro" id="IPR004332">
    <property type="entry name" value="Transposase_MuDR"/>
</dbReference>
<name>A0A8S9NHW8_BRACR</name>
<comment type="caution">
    <text evidence="2">The sequence shown here is derived from an EMBL/GenBank/DDBJ whole genome shotgun (WGS) entry which is preliminary data.</text>
</comment>
<dbReference type="Pfam" id="PF03108">
    <property type="entry name" value="DBD_Tnp_Mut"/>
    <property type="match status" value="1"/>
</dbReference>
<dbReference type="AlphaFoldDB" id="A0A8S9NHW8"/>
<proteinExistence type="predicted"/>
<evidence type="ECO:0000313" key="3">
    <source>
        <dbReference type="Proteomes" id="UP000712600"/>
    </source>
</evidence>
<organism evidence="2 3">
    <name type="scientific">Brassica cretica</name>
    <name type="common">Mustard</name>
    <dbReference type="NCBI Taxonomy" id="69181"/>
    <lineage>
        <taxon>Eukaryota</taxon>
        <taxon>Viridiplantae</taxon>
        <taxon>Streptophyta</taxon>
        <taxon>Embryophyta</taxon>
        <taxon>Tracheophyta</taxon>
        <taxon>Spermatophyta</taxon>
        <taxon>Magnoliopsida</taxon>
        <taxon>eudicotyledons</taxon>
        <taxon>Gunneridae</taxon>
        <taxon>Pentapetalae</taxon>
        <taxon>rosids</taxon>
        <taxon>malvids</taxon>
        <taxon>Brassicales</taxon>
        <taxon>Brassicaceae</taxon>
        <taxon>Brassiceae</taxon>
        <taxon>Brassica</taxon>
    </lineage>
</organism>
<sequence>MMGPDITGVQLLGLQMGFGSGYANTEEANVAIEEDVGYAGEQKVSFPRNGEEEMESNNQLYVGQVFVDRDAFKVYMSLHALAKRYRYFVRKSEPGKVVLECSGVNYQWRVYATKIMGCPRFEIKTLDSNHRCTVSERGSGLYLVVDEKAKFHEDSFQKSLNALVPANDGDKKRENGKSQKGLILGKLGEESDIFKLVKMIIQRQYDPVILFSFSKKECEALAMQMSKMDLNSDDEKDSVETIFTSAIDMLSDDDKKLPQASIH</sequence>
<dbReference type="Gene3D" id="3.40.50.300">
    <property type="entry name" value="P-loop containing nucleotide triphosphate hydrolases"/>
    <property type="match status" value="1"/>
</dbReference>
<protein>
    <recommendedName>
        <fullName evidence="1">Transposase MuDR plant domain-containing protein</fullName>
    </recommendedName>
</protein>
<evidence type="ECO:0000259" key="1">
    <source>
        <dbReference type="Pfam" id="PF03108"/>
    </source>
</evidence>
<feature type="domain" description="Transposase MuDR plant" evidence="1">
    <location>
        <begin position="59"/>
        <end position="123"/>
    </location>
</feature>
<gene>
    <name evidence="2" type="ORF">F2Q69_00041238</name>
</gene>
<dbReference type="Proteomes" id="UP000712600">
    <property type="component" value="Unassembled WGS sequence"/>
</dbReference>
<dbReference type="EMBL" id="QGKX02001621">
    <property type="protein sequence ID" value="KAF3500619.1"/>
    <property type="molecule type" value="Genomic_DNA"/>
</dbReference>